<reference evidence="9 10" key="1">
    <citation type="journal article" date="2015" name="Genome Biol. Evol.">
        <title>Functionally Structured Genomes in Lactobacillus kunkeei Colonizing the Honey Crop and Food Products of Honeybees and Stingless Bees.</title>
        <authorList>
            <person name="Tamarit D."/>
            <person name="Ellegaard K.M."/>
            <person name="Wikander J."/>
            <person name="Olofsson T."/>
            <person name="Vasquez A."/>
            <person name="Andersson S.G."/>
        </authorList>
    </citation>
    <scope>NUCLEOTIDE SEQUENCE [LARGE SCALE GENOMIC DNA]</scope>
    <source>
        <strain evidence="9 10">LAko</strain>
    </source>
</reference>
<dbReference type="RefSeq" id="WP_053791954.1">
    <property type="nucleotide sequence ID" value="NZ_JXCY01000007.1"/>
</dbReference>
<feature type="domain" description="EamA" evidence="8">
    <location>
        <begin position="8"/>
        <end position="147"/>
    </location>
</feature>
<gene>
    <name evidence="9" type="primary">yicL</name>
    <name evidence="9" type="ORF">RZ71_01110</name>
</gene>
<feature type="transmembrane region" description="Helical" evidence="7">
    <location>
        <begin position="102"/>
        <end position="122"/>
    </location>
</feature>
<feature type="transmembrane region" description="Helical" evidence="7">
    <location>
        <begin position="221"/>
        <end position="242"/>
    </location>
</feature>
<dbReference type="GO" id="GO:0005886">
    <property type="term" value="C:plasma membrane"/>
    <property type="evidence" value="ECO:0007669"/>
    <property type="project" value="UniProtKB-SubCell"/>
</dbReference>
<evidence type="ECO:0000313" key="9">
    <source>
        <dbReference type="EMBL" id="KOY75693.1"/>
    </source>
</evidence>
<dbReference type="PANTHER" id="PTHR32322:SF18">
    <property type="entry name" value="S-ADENOSYLMETHIONINE_S-ADENOSYLHOMOCYSTEINE TRANSPORTER"/>
    <property type="match status" value="1"/>
</dbReference>
<feature type="transmembrane region" description="Helical" evidence="7">
    <location>
        <begin position="190"/>
        <end position="209"/>
    </location>
</feature>
<name>A0A0M9DBN7_9LACO</name>
<evidence type="ECO:0000313" key="10">
    <source>
        <dbReference type="Proteomes" id="UP000037778"/>
    </source>
</evidence>
<evidence type="ECO:0000256" key="1">
    <source>
        <dbReference type="ARBA" id="ARBA00004651"/>
    </source>
</evidence>
<evidence type="ECO:0000259" key="8">
    <source>
        <dbReference type="Pfam" id="PF00892"/>
    </source>
</evidence>
<evidence type="ECO:0000256" key="7">
    <source>
        <dbReference type="SAM" id="Phobius"/>
    </source>
</evidence>
<keyword evidence="6 7" id="KW-0472">Membrane</keyword>
<dbReference type="Pfam" id="PF00892">
    <property type="entry name" value="EamA"/>
    <property type="match status" value="2"/>
</dbReference>
<feature type="transmembrane region" description="Helical" evidence="7">
    <location>
        <begin position="129"/>
        <end position="148"/>
    </location>
</feature>
<feature type="transmembrane region" description="Helical" evidence="7">
    <location>
        <begin position="276"/>
        <end position="294"/>
    </location>
</feature>
<keyword evidence="10" id="KW-1185">Reference proteome</keyword>
<dbReference type="PANTHER" id="PTHR32322">
    <property type="entry name" value="INNER MEMBRANE TRANSPORTER"/>
    <property type="match status" value="1"/>
</dbReference>
<evidence type="ECO:0000256" key="6">
    <source>
        <dbReference type="ARBA" id="ARBA00023136"/>
    </source>
</evidence>
<dbReference type="InterPro" id="IPR000620">
    <property type="entry name" value="EamA_dom"/>
</dbReference>
<comment type="subcellular location">
    <subcellularLocation>
        <location evidence="1">Cell membrane</location>
        <topology evidence="1">Multi-pass membrane protein</topology>
    </subcellularLocation>
</comment>
<keyword evidence="5 7" id="KW-1133">Transmembrane helix</keyword>
<evidence type="ECO:0000256" key="5">
    <source>
        <dbReference type="ARBA" id="ARBA00022989"/>
    </source>
</evidence>
<dbReference type="InterPro" id="IPR037185">
    <property type="entry name" value="EmrE-like"/>
</dbReference>
<sequence length="301" mass="32478">MAGKGKLIGLLLVIVGSISWGASGTLADYMFLTQHVPVLWVVGIRMILAGILLLLLYKFTVGGSIFTIWHSKSQALLLISFAIFGMLMSQVCYLSAVRYGNAATATVLQFTAPVFIILYYSISRQKLPIRLDVISIILAAAGTYLLATKGDFGSLTISKLGLFFGIGAGIAGANCTLIPIKLLNKYDPRLVCGWAMLLGSLPIQPIVVIDTPHVNINPTLIFELIFITIVGTMVAYLFYVASLNYLEPAVTGTLSSFEPLTAAILSVSFLHLKLTFVELIGGALILMMAFVQALPQKNKLE</sequence>
<proteinExistence type="inferred from homology"/>
<organism evidence="9 10">
    <name type="scientific">Apilactobacillus kunkeei</name>
    <dbReference type="NCBI Taxonomy" id="148814"/>
    <lineage>
        <taxon>Bacteria</taxon>
        <taxon>Bacillati</taxon>
        <taxon>Bacillota</taxon>
        <taxon>Bacilli</taxon>
        <taxon>Lactobacillales</taxon>
        <taxon>Lactobacillaceae</taxon>
        <taxon>Apilactobacillus</taxon>
    </lineage>
</organism>
<feature type="transmembrane region" description="Helical" evidence="7">
    <location>
        <begin position="76"/>
        <end position="96"/>
    </location>
</feature>
<comment type="caution">
    <text evidence="9">The sequence shown here is derived from an EMBL/GenBank/DDBJ whole genome shotgun (WGS) entry which is preliminary data.</text>
</comment>
<feature type="domain" description="EamA" evidence="8">
    <location>
        <begin position="160"/>
        <end position="287"/>
    </location>
</feature>
<dbReference type="Proteomes" id="UP000037778">
    <property type="component" value="Unassembled WGS sequence"/>
</dbReference>
<dbReference type="InterPro" id="IPR050638">
    <property type="entry name" value="AA-Vitamin_Transporters"/>
</dbReference>
<accession>A0A0M9DBN7</accession>
<evidence type="ECO:0000256" key="2">
    <source>
        <dbReference type="ARBA" id="ARBA00007362"/>
    </source>
</evidence>
<dbReference type="SUPFAM" id="SSF103481">
    <property type="entry name" value="Multidrug resistance efflux transporter EmrE"/>
    <property type="match status" value="2"/>
</dbReference>
<keyword evidence="3" id="KW-1003">Cell membrane</keyword>
<dbReference type="PATRIC" id="fig|148814.8.peg.1035"/>
<evidence type="ECO:0000256" key="4">
    <source>
        <dbReference type="ARBA" id="ARBA00022692"/>
    </source>
</evidence>
<protein>
    <recommendedName>
        <fullName evidence="8">EamA domain-containing protein</fullName>
    </recommendedName>
</protein>
<dbReference type="AlphaFoldDB" id="A0A0M9DBN7"/>
<dbReference type="EMBL" id="JXCY01000007">
    <property type="protein sequence ID" value="KOY75693.1"/>
    <property type="molecule type" value="Genomic_DNA"/>
</dbReference>
<comment type="similarity">
    <text evidence="2">Belongs to the EamA transporter family.</text>
</comment>
<feature type="transmembrane region" description="Helical" evidence="7">
    <location>
        <begin position="160"/>
        <end position="178"/>
    </location>
</feature>
<keyword evidence="4 7" id="KW-0812">Transmembrane</keyword>
<evidence type="ECO:0000256" key="3">
    <source>
        <dbReference type="ARBA" id="ARBA00022475"/>
    </source>
</evidence>